<feature type="transmembrane region" description="Helical" evidence="8">
    <location>
        <begin position="155"/>
        <end position="173"/>
    </location>
</feature>
<dbReference type="GO" id="GO:0030256">
    <property type="term" value="C:type I protein secretion system complex"/>
    <property type="evidence" value="ECO:0007669"/>
    <property type="project" value="InterPro"/>
</dbReference>
<dbReference type="Pfam" id="PF00005">
    <property type="entry name" value="ABC_tran"/>
    <property type="match status" value="1"/>
</dbReference>
<feature type="compositionally biased region" description="Low complexity" evidence="7">
    <location>
        <begin position="555"/>
        <end position="566"/>
    </location>
</feature>
<protein>
    <submittedName>
        <fullName evidence="11">Type I secretion system ATPase, PrtD</fullName>
    </submittedName>
</protein>
<keyword evidence="2 8" id="KW-0812">Transmembrane</keyword>
<dbReference type="PANTHER" id="PTHR24221">
    <property type="entry name" value="ATP-BINDING CASSETTE SUB-FAMILY B"/>
    <property type="match status" value="1"/>
</dbReference>
<reference evidence="12" key="1">
    <citation type="submission" date="2005-08" db="EMBL/GenBank/DDBJ databases">
        <title>Complete sequence of Pelodictyon luteolum DSM 273.</title>
        <authorList>
            <consortium name="US DOE Joint Genome Institute"/>
            <person name="Copeland A."/>
            <person name="Lucas S."/>
            <person name="Lapidus A."/>
            <person name="Barry K."/>
            <person name="Detter J.C."/>
            <person name="Glavina T."/>
            <person name="Hammon N."/>
            <person name="Israni S."/>
            <person name="Pitluck S."/>
            <person name="Bryant D."/>
            <person name="Schmutz J."/>
            <person name="Larimer F."/>
            <person name="Land M."/>
            <person name="Kyrpides N."/>
            <person name="Ivanova N."/>
            <person name="Richardson P."/>
        </authorList>
    </citation>
    <scope>NUCLEOTIDE SEQUENCE [LARGE SCALE GENOMIC DNA]</scope>
    <source>
        <strain evidence="12">DSM 273 / BCRC 81028 / 2530</strain>
    </source>
</reference>
<evidence type="ECO:0000259" key="9">
    <source>
        <dbReference type="PROSITE" id="PS50893"/>
    </source>
</evidence>
<gene>
    <name evidence="11" type="ordered locus">Plut_0679</name>
</gene>
<dbReference type="KEGG" id="plt:Plut_0679"/>
<evidence type="ECO:0000256" key="2">
    <source>
        <dbReference type="ARBA" id="ARBA00022692"/>
    </source>
</evidence>
<keyword evidence="6 8" id="KW-0472">Membrane</keyword>
<evidence type="ECO:0000256" key="1">
    <source>
        <dbReference type="ARBA" id="ARBA00004651"/>
    </source>
</evidence>
<evidence type="ECO:0000256" key="6">
    <source>
        <dbReference type="ARBA" id="ARBA00023136"/>
    </source>
</evidence>
<dbReference type="GO" id="GO:0005886">
    <property type="term" value="C:plasma membrane"/>
    <property type="evidence" value="ECO:0007669"/>
    <property type="project" value="UniProtKB-SubCell"/>
</dbReference>
<keyword evidence="12" id="KW-1185">Reference proteome</keyword>
<dbReference type="Gene3D" id="3.40.50.300">
    <property type="entry name" value="P-loop containing nucleotide triphosphate hydrolases"/>
    <property type="match status" value="1"/>
</dbReference>
<dbReference type="InterPro" id="IPR003439">
    <property type="entry name" value="ABC_transporter-like_ATP-bd"/>
</dbReference>
<dbReference type="HOGENOM" id="CLU_000604_95_6_10"/>
<comment type="subcellular location">
    <subcellularLocation>
        <location evidence="1">Cell membrane</location>
        <topology evidence="1">Multi-pass membrane protein</topology>
    </subcellularLocation>
</comment>
<dbReference type="STRING" id="319225.Plut_0679"/>
<evidence type="ECO:0000259" key="10">
    <source>
        <dbReference type="PROSITE" id="PS50929"/>
    </source>
</evidence>
<evidence type="ECO:0000256" key="7">
    <source>
        <dbReference type="SAM" id="MobiDB-lite"/>
    </source>
</evidence>
<keyword evidence="5 8" id="KW-1133">Transmembrane helix</keyword>
<dbReference type="SUPFAM" id="SSF52540">
    <property type="entry name" value="P-loop containing nucleoside triphosphate hydrolases"/>
    <property type="match status" value="1"/>
</dbReference>
<evidence type="ECO:0000313" key="12">
    <source>
        <dbReference type="Proteomes" id="UP000002709"/>
    </source>
</evidence>
<dbReference type="EMBL" id="CP000096">
    <property type="protein sequence ID" value="ABB23557.1"/>
    <property type="molecule type" value="Genomic_DNA"/>
</dbReference>
<dbReference type="SMART" id="SM00382">
    <property type="entry name" value="AAA"/>
    <property type="match status" value="1"/>
</dbReference>
<evidence type="ECO:0000313" key="11">
    <source>
        <dbReference type="EMBL" id="ABB23557.1"/>
    </source>
</evidence>
<feature type="transmembrane region" description="Helical" evidence="8">
    <location>
        <begin position="246"/>
        <end position="264"/>
    </location>
</feature>
<proteinExistence type="predicted"/>
<name>Q3B524_CHLL3</name>
<organism evidence="11 12">
    <name type="scientific">Chlorobium luteolum (strain DSM 273 / BCRC 81028 / 2530)</name>
    <name type="common">Pelodictyon luteolum</name>
    <dbReference type="NCBI Taxonomy" id="319225"/>
    <lineage>
        <taxon>Bacteria</taxon>
        <taxon>Pseudomonadati</taxon>
        <taxon>Chlorobiota</taxon>
        <taxon>Chlorobiia</taxon>
        <taxon>Chlorobiales</taxon>
        <taxon>Chlorobiaceae</taxon>
        <taxon>Chlorobium/Pelodictyon group</taxon>
        <taxon>Pelodictyon</taxon>
    </lineage>
</organism>
<evidence type="ECO:0000256" key="8">
    <source>
        <dbReference type="SAM" id="Phobius"/>
    </source>
</evidence>
<dbReference type="InterPro" id="IPR011527">
    <property type="entry name" value="ABC1_TM_dom"/>
</dbReference>
<dbReference type="GO" id="GO:0140359">
    <property type="term" value="F:ABC-type transporter activity"/>
    <property type="evidence" value="ECO:0007669"/>
    <property type="project" value="InterPro"/>
</dbReference>
<dbReference type="NCBIfam" id="TIGR01842">
    <property type="entry name" value="type_I_sec_PrtD"/>
    <property type="match status" value="1"/>
</dbReference>
<dbReference type="InterPro" id="IPR036640">
    <property type="entry name" value="ABC1_TM_sf"/>
</dbReference>
<dbReference type="GO" id="GO:0034040">
    <property type="term" value="F:ATPase-coupled lipid transmembrane transporter activity"/>
    <property type="evidence" value="ECO:0007669"/>
    <property type="project" value="TreeGrafter"/>
</dbReference>
<dbReference type="Proteomes" id="UP000002709">
    <property type="component" value="Chromosome"/>
</dbReference>
<dbReference type="InterPro" id="IPR010128">
    <property type="entry name" value="ATPase_T1SS_PrtD-like"/>
</dbReference>
<dbReference type="eggNOG" id="COG4618">
    <property type="taxonomic scope" value="Bacteria"/>
</dbReference>
<dbReference type="InterPro" id="IPR003593">
    <property type="entry name" value="AAA+_ATPase"/>
</dbReference>
<dbReference type="GO" id="GO:0016887">
    <property type="term" value="F:ATP hydrolysis activity"/>
    <property type="evidence" value="ECO:0007669"/>
    <property type="project" value="InterPro"/>
</dbReference>
<dbReference type="OrthoDB" id="593815at2"/>
<feature type="transmembrane region" description="Helical" evidence="8">
    <location>
        <begin position="20"/>
        <end position="43"/>
    </location>
</feature>
<accession>Q3B524</accession>
<dbReference type="InterPro" id="IPR039421">
    <property type="entry name" value="Type_1_exporter"/>
</dbReference>
<sequence length="572" mass="61939">MIKLTEQDVMKELKAALTPYVLRSFLISIVTSLLVLTPSLYMLEVYGRVLNSRSYMTLLMLTVLVIGLYMLLEVLEWVRSVHMQEGAAELDVSLRKRVFSAVFDARLRRTPAGSIQAFNDVKIIRDILPSVAFLSLLDAPLALITLVLLFIINPLIGWFAVGGFILQLLIAVLNEQSTHEDLSEASRNAMASRQYADGAVRNAQVIESMAMFQGIHDRWHSIHQDFLRQQAVASDHASSYSVLSKMVQMVVGALLLGVGGWLAIHGYISGGLVIVGSILGTRVLAPLVQLISGWRSLEAGNTSLHRLASLLAEFPERVPSMPLPAPGGRLSVDGLVAAPPGWSVPLIKGISFLVPEGGSLAIVGPTAVGKSTLLRILVGVQSFLQGSVRLDGVDLHAWNKDELGPYVGYLPQEVELFEGTLGENIARFGDMDREKLSEACRRVGLVSMIEELPDGFDTQIGPDGLFLSGGVRQRVGLARAIYGSPRFVVLDEPDSSLDGAGDMFLAKLIAQLSMEEVTLVVVSQRKSIIDQMDRVMIMDRGMVKMISPHADAEAVPGTGVPGPGQVDKGVTS</sequence>
<dbReference type="SUPFAM" id="SSF90123">
    <property type="entry name" value="ABC transporter transmembrane region"/>
    <property type="match status" value="1"/>
</dbReference>
<keyword evidence="3" id="KW-0547">Nucleotide-binding</keyword>
<keyword evidence="4" id="KW-0067">ATP-binding</keyword>
<dbReference type="AlphaFoldDB" id="Q3B524"/>
<dbReference type="Gene3D" id="1.20.1560.10">
    <property type="entry name" value="ABC transporter type 1, transmembrane domain"/>
    <property type="match status" value="1"/>
</dbReference>
<dbReference type="PROSITE" id="PS50929">
    <property type="entry name" value="ABC_TM1F"/>
    <property type="match status" value="1"/>
</dbReference>
<dbReference type="PANTHER" id="PTHR24221:SF654">
    <property type="entry name" value="ATP-BINDING CASSETTE SUB-FAMILY B MEMBER 6"/>
    <property type="match status" value="1"/>
</dbReference>
<feature type="transmembrane region" description="Helical" evidence="8">
    <location>
        <begin position="55"/>
        <end position="75"/>
    </location>
</feature>
<evidence type="ECO:0000256" key="4">
    <source>
        <dbReference type="ARBA" id="ARBA00022840"/>
    </source>
</evidence>
<evidence type="ECO:0000256" key="5">
    <source>
        <dbReference type="ARBA" id="ARBA00022989"/>
    </source>
</evidence>
<dbReference type="GO" id="GO:0030253">
    <property type="term" value="P:protein secretion by the type I secretion system"/>
    <property type="evidence" value="ECO:0007669"/>
    <property type="project" value="InterPro"/>
</dbReference>
<dbReference type="InterPro" id="IPR027417">
    <property type="entry name" value="P-loop_NTPase"/>
</dbReference>
<dbReference type="GO" id="GO:0005524">
    <property type="term" value="F:ATP binding"/>
    <property type="evidence" value="ECO:0007669"/>
    <property type="project" value="UniProtKB-KW"/>
</dbReference>
<feature type="domain" description="ABC transmembrane type-1" evidence="10">
    <location>
        <begin position="24"/>
        <end position="299"/>
    </location>
</feature>
<dbReference type="Pfam" id="PF00664">
    <property type="entry name" value="ABC_membrane"/>
    <property type="match status" value="1"/>
</dbReference>
<dbReference type="PROSITE" id="PS50893">
    <property type="entry name" value="ABC_TRANSPORTER_2"/>
    <property type="match status" value="1"/>
</dbReference>
<feature type="domain" description="ABC transporter" evidence="9">
    <location>
        <begin position="330"/>
        <end position="565"/>
    </location>
</feature>
<dbReference type="RefSeq" id="WP_011357432.1">
    <property type="nucleotide sequence ID" value="NC_007512.1"/>
</dbReference>
<feature type="region of interest" description="Disordered" evidence="7">
    <location>
        <begin position="552"/>
        <end position="572"/>
    </location>
</feature>
<feature type="transmembrane region" description="Helical" evidence="8">
    <location>
        <begin position="127"/>
        <end position="149"/>
    </location>
</feature>
<evidence type="ECO:0000256" key="3">
    <source>
        <dbReference type="ARBA" id="ARBA00022741"/>
    </source>
</evidence>